<dbReference type="Pfam" id="PF07562">
    <property type="entry name" value="NCD3G"/>
    <property type="match status" value="1"/>
</dbReference>
<dbReference type="SUPFAM" id="SSF53822">
    <property type="entry name" value="Periplasmic binding protein-like I"/>
    <property type="match status" value="1"/>
</dbReference>
<organism evidence="14 15">
    <name type="scientific">Python bivittatus</name>
    <name type="common">Burmese python</name>
    <name type="synonym">Python molurus bivittatus</name>
    <dbReference type="NCBI Taxonomy" id="176946"/>
    <lineage>
        <taxon>Eukaryota</taxon>
        <taxon>Metazoa</taxon>
        <taxon>Chordata</taxon>
        <taxon>Craniata</taxon>
        <taxon>Vertebrata</taxon>
        <taxon>Euteleostomi</taxon>
        <taxon>Lepidosauria</taxon>
        <taxon>Squamata</taxon>
        <taxon>Bifurcata</taxon>
        <taxon>Unidentata</taxon>
        <taxon>Episquamata</taxon>
        <taxon>Toxicofera</taxon>
        <taxon>Serpentes</taxon>
        <taxon>Henophidia</taxon>
        <taxon>Pythonidae</taxon>
        <taxon>Python</taxon>
    </lineage>
</organism>
<evidence type="ECO:0000256" key="3">
    <source>
        <dbReference type="ARBA" id="ARBA00022475"/>
    </source>
</evidence>
<accession>A0A9F2RAM2</accession>
<dbReference type="Pfam" id="PF01094">
    <property type="entry name" value="ANF_receptor"/>
    <property type="match status" value="1"/>
</dbReference>
<keyword evidence="3" id="KW-1003">Cell membrane</keyword>
<evidence type="ECO:0000256" key="6">
    <source>
        <dbReference type="ARBA" id="ARBA00022989"/>
    </source>
</evidence>
<dbReference type="Pfam" id="PF00003">
    <property type="entry name" value="7tm_3"/>
    <property type="match status" value="1"/>
</dbReference>
<dbReference type="Gene3D" id="3.40.50.2300">
    <property type="match status" value="2"/>
</dbReference>
<reference evidence="15" key="1">
    <citation type="submission" date="2025-08" db="UniProtKB">
        <authorList>
            <consortium name="RefSeq"/>
        </authorList>
    </citation>
    <scope>IDENTIFICATION</scope>
    <source>
        <tissue evidence="15">Liver</tissue>
    </source>
</reference>
<feature type="transmembrane region" description="Helical" evidence="12">
    <location>
        <begin position="494"/>
        <end position="514"/>
    </location>
</feature>
<dbReference type="Proteomes" id="UP000695026">
    <property type="component" value="Unplaced"/>
</dbReference>
<comment type="subcellular location">
    <subcellularLocation>
        <location evidence="1">Cell membrane</location>
        <topology evidence="1">Multi-pass membrane protein</topology>
    </subcellularLocation>
</comment>
<feature type="transmembrane region" description="Helical" evidence="12">
    <location>
        <begin position="571"/>
        <end position="589"/>
    </location>
</feature>
<dbReference type="Gene3D" id="2.10.50.30">
    <property type="entry name" value="GPCR, family 3, nine cysteines domain"/>
    <property type="match status" value="1"/>
</dbReference>
<dbReference type="InterPro" id="IPR017979">
    <property type="entry name" value="GPCR_3_CS"/>
</dbReference>
<evidence type="ECO:0000256" key="7">
    <source>
        <dbReference type="ARBA" id="ARBA00023040"/>
    </source>
</evidence>
<dbReference type="PANTHER" id="PTHR24061:SF599">
    <property type="entry name" value="G-PROTEIN COUPLED RECEPTORS FAMILY 3 PROFILE DOMAIN-CONTAINING PROTEIN"/>
    <property type="match status" value="1"/>
</dbReference>
<keyword evidence="5" id="KW-0732">Signal</keyword>
<dbReference type="InterPro" id="IPR000337">
    <property type="entry name" value="GPCR_3"/>
</dbReference>
<feature type="domain" description="G-protein coupled receptors family 3 profile" evidence="13">
    <location>
        <begin position="456"/>
        <end position="720"/>
    </location>
</feature>
<dbReference type="PRINTS" id="PR00248">
    <property type="entry name" value="GPCRMGR"/>
</dbReference>
<feature type="transmembrane region" description="Helical" evidence="12">
    <location>
        <begin position="650"/>
        <end position="670"/>
    </location>
</feature>
<evidence type="ECO:0000256" key="1">
    <source>
        <dbReference type="ARBA" id="ARBA00004651"/>
    </source>
</evidence>
<dbReference type="PANTHER" id="PTHR24061">
    <property type="entry name" value="CALCIUM-SENSING RECEPTOR-RELATED"/>
    <property type="match status" value="1"/>
</dbReference>
<keyword evidence="14" id="KW-1185">Reference proteome</keyword>
<dbReference type="RefSeq" id="XP_007440987.1">
    <property type="nucleotide sequence ID" value="XM_007440925.1"/>
</dbReference>
<dbReference type="PROSITE" id="PS00981">
    <property type="entry name" value="G_PROTEIN_RECEP_F3_3"/>
    <property type="match status" value="1"/>
</dbReference>
<dbReference type="InterPro" id="IPR017978">
    <property type="entry name" value="GPCR_3_C"/>
</dbReference>
<dbReference type="InterPro" id="IPR011500">
    <property type="entry name" value="GPCR_3_9-Cys_dom"/>
</dbReference>
<dbReference type="PROSITE" id="PS50259">
    <property type="entry name" value="G_PROTEIN_RECEP_F3_4"/>
    <property type="match status" value="1"/>
</dbReference>
<evidence type="ECO:0000256" key="12">
    <source>
        <dbReference type="SAM" id="Phobius"/>
    </source>
</evidence>
<protein>
    <submittedName>
        <fullName evidence="15">Vomeronasal type-2 receptor 26-like</fullName>
    </submittedName>
</protein>
<feature type="transmembrane region" description="Helical" evidence="12">
    <location>
        <begin position="682"/>
        <end position="705"/>
    </location>
</feature>
<keyword evidence="11" id="KW-0807">Transducer</keyword>
<gene>
    <name evidence="15" type="primary">LOC103066874</name>
</gene>
<proteinExistence type="inferred from homology"/>
<evidence type="ECO:0000313" key="15">
    <source>
        <dbReference type="RefSeq" id="XP_007440987.1"/>
    </source>
</evidence>
<keyword evidence="10" id="KW-0325">Glycoprotein</keyword>
<keyword evidence="7" id="KW-0297">G-protein coupled receptor</keyword>
<feature type="transmembrane region" description="Helical" evidence="12">
    <location>
        <begin position="615"/>
        <end position="638"/>
    </location>
</feature>
<evidence type="ECO:0000256" key="5">
    <source>
        <dbReference type="ARBA" id="ARBA00022729"/>
    </source>
</evidence>
<keyword evidence="4 12" id="KW-0812">Transmembrane</keyword>
<dbReference type="AlphaFoldDB" id="A0A9F2RAM2"/>
<evidence type="ECO:0000256" key="8">
    <source>
        <dbReference type="ARBA" id="ARBA00023136"/>
    </source>
</evidence>
<evidence type="ECO:0000256" key="10">
    <source>
        <dbReference type="ARBA" id="ARBA00023180"/>
    </source>
</evidence>
<evidence type="ECO:0000256" key="4">
    <source>
        <dbReference type="ARBA" id="ARBA00022692"/>
    </source>
</evidence>
<dbReference type="InterPro" id="IPR028082">
    <property type="entry name" value="Peripla_BP_I"/>
</dbReference>
<evidence type="ECO:0000256" key="9">
    <source>
        <dbReference type="ARBA" id="ARBA00023170"/>
    </source>
</evidence>
<evidence type="ECO:0000256" key="2">
    <source>
        <dbReference type="ARBA" id="ARBA00007242"/>
    </source>
</evidence>
<dbReference type="GeneID" id="103066874"/>
<keyword evidence="8 12" id="KW-0472">Membrane</keyword>
<evidence type="ECO:0000256" key="11">
    <source>
        <dbReference type="ARBA" id="ARBA00023224"/>
    </source>
</evidence>
<sequence>MTPTYQHVLALEFAINQINSNPQILPDHTLGFHIYNSYFNPTWTYRASLELFSAKAQFIPNYNCDMQNKPIAVIGGPTSEVCLHMTTILSLYKMPQLIYGSPPEINSKNQAALHQQMFPNSGHQYNGIFQLLLYFRWMWIGVLTVNNDNGEKFVQNMVSMFVQKGICSSFIERFPVMTYTNNIFDLVEMGIKMYKRMMRSTADTVVVHGEIDHIITLRLLSKSLHSLWTQSKVWIMAAQIDFTSLPFQRMEDIDFIHGALSFAIHTKEVLGFRNYINMRNPVLEKENSLMRLFWRNAFQCSFSDSMIDEEDGIPCTGEEKLETLPTTVFEMDMTSHSYCIYNAVYVVAHALHDFHASRMKYRAGQHRDNENLLSQQLWKTQPLSLCNSKCRPGFSKWKVEGKPFCCYQCLRCPQGKISNKEDMDDCFQCPEDQYPNENKDSCLSKVITFLMYEETLGAILTSSALFFSWVTIGVLWIFIKHQDTPIVKANNQSLTYVLLVALLLSFLCALLFLGQPEKVMCILRQTAFGLIFVVAISCVLAKTIIVVLAFMATKPWFRMTKWVGKRLAMSIVLGCTLIQGIICTIWLTTSPPFPDADMNSLAEEIVLVCNEGSAFLFYSVLSFMGFIASVNFTVAFLARKLPDAFNEAKFITFSMLVFCSVWLSFVPTYLSTRGKYTVAVEIFSIIASSAGLLICIFSPKCYIIVWRPDLNKKEQLRRPNNRKI</sequence>
<feature type="transmembrane region" description="Helical" evidence="12">
    <location>
        <begin position="526"/>
        <end position="550"/>
    </location>
</feature>
<keyword evidence="9" id="KW-0675">Receptor</keyword>
<dbReference type="InterPro" id="IPR004073">
    <property type="entry name" value="GPCR_3_vmron_rcpt_2"/>
</dbReference>
<dbReference type="PRINTS" id="PR01535">
    <property type="entry name" value="VOMERONASL2R"/>
</dbReference>
<dbReference type="FunFam" id="3.40.50.2300:FF:000024">
    <property type="entry name" value="Vomeronasal 2, receptor 73"/>
    <property type="match status" value="1"/>
</dbReference>
<dbReference type="KEGG" id="pbi:103066874"/>
<dbReference type="CDD" id="cd15283">
    <property type="entry name" value="7tmC_V2R_pheromone"/>
    <property type="match status" value="1"/>
</dbReference>
<dbReference type="InterPro" id="IPR000068">
    <property type="entry name" value="GPCR_3_Ca_sens_rcpt-rel"/>
</dbReference>
<dbReference type="InterPro" id="IPR038550">
    <property type="entry name" value="GPCR_3_9-Cys_sf"/>
</dbReference>
<name>A0A9F2RAM2_PYTBI</name>
<evidence type="ECO:0000313" key="14">
    <source>
        <dbReference type="Proteomes" id="UP000695026"/>
    </source>
</evidence>
<dbReference type="InterPro" id="IPR001828">
    <property type="entry name" value="ANF_lig-bd_rcpt"/>
</dbReference>
<keyword evidence="6 12" id="KW-1133">Transmembrane helix</keyword>
<dbReference type="GO" id="GO:0004930">
    <property type="term" value="F:G protein-coupled receptor activity"/>
    <property type="evidence" value="ECO:0007669"/>
    <property type="project" value="UniProtKB-KW"/>
</dbReference>
<comment type="similarity">
    <text evidence="2">Belongs to the G-protein coupled receptor 3 family.</text>
</comment>
<dbReference type="FunFam" id="2.10.50.30:FF:000002">
    <property type="entry name" value="Vomeronasal 2 receptor, h1"/>
    <property type="match status" value="1"/>
</dbReference>
<feature type="transmembrane region" description="Helical" evidence="12">
    <location>
        <begin position="456"/>
        <end position="479"/>
    </location>
</feature>
<dbReference type="OrthoDB" id="5984008at2759"/>
<dbReference type="GO" id="GO:0005886">
    <property type="term" value="C:plasma membrane"/>
    <property type="evidence" value="ECO:0007669"/>
    <property type="project" value="UniProtKB-SubCell"/>
</dbReference>
<evidence type="ECO:0000259" key="13">
    <source>
        <dbReference type="PROSITE" id="PS50259"/>
    </source>
</evidence>